<dbReference type="Gene3D" id="1.10.8.270">
    <property type="entry name" value="putative rabgap domain of human tbc1 domain family member 14 like domains"/>
    <property type="match status" value="1"/>
</dbReference>
<dbReference type="GO" id="GO:0031267">
    <property type="term" value="F:small GTPase binding"/>
    <property type="evidence" value="ECO:0007669"/>
    <property type="project" value="TreeGrafter"/>
</dbReference>
<dbReference type="EMBL" id="ML992501">
    <property type="protein sequence ID" value="KAF2227933.1"/>
    <property type="molecule type" value="Genomic_DNA"/>
</dbReference>
<dbReference type="PANTHER" id="PTHR47219">
    <property type="entry name" value="RAB GTPASE-ACTIVATING PROTEIN 1-LIKE"/>
    <property type="match status" value="1"/>
</dbReference>
<dbReference type="OrthoDB" id="294251at2759"/>
<dbReference type="InterPro" id="IPR050302">
    <property type="entry name" value="Rab_GAP_TBC_domain"/>
</dbReference>
<dbReference type="InterPro" id="IPR000195">
    <property type="entry name" value="Rab-GAP-TBC_dom"/>
</dbReference>
<feature type="region of interest" description="Disordered" evidence="1">
    <location>
        <begin position="1"/>
        <end position="168"/>
    </location>
</feature>
<dbReference type="Pfam" id="PF00566">
    <property type="entry name" value="RabGAP-TBC"/>
    <property type="match status" value="1"/>
</dbReference>
<feature type="compositionally biased region" description="Low complexity" evidence="1">
    <location>
        <begin position="407"/>
        <end position="432"/>
    </location>
</feature>
<proteinExistence type="predicted"/>
<name>A0A6A6GRF8_9PEZI</name>
<evidence type="ECO:0000259" key="2">
    <source>
        <dbReference type="PROSITE" id="PS50086"/>
    </source>
</evidence>
<feature type="compositionally biased region" description="Basic and acidic residues" evidence="1">
    <location>
        <begin position="145"/>
        <end position="162"/>
    </location>
</feature>
<dbReference type="SUPFAM" id="SSF47923">
    <property type="entry name" value="Ypt/Rab-GAP domain of gyp1p"/>
    <property type="match status" value="2"/>
</dbReference>
<feature type="compositionally biased region" description="Basic and acidic residues" evidence="1">
    <location>
        <begin position="72"/>
        <end position="94"/>
    </location>
</feature>
<keyword evidence="4" id="KW-1185">Reference proteome</keyword>
<dbReference type="GO" id="GO:0005096">
    <property type="term" value="F:GTPase activator activity"/>
    <property type="evidence" value="ECO:0007669"/>
    <property type="project" value="TreeGrafter"/>
</dbReference>
<dbReference type="Proteomes" id="UP000799538">
    <property type="component" value="Unassembled WGS sequence"/>
</dbReference>
<feature type="region of interest" description="Disordered" evidence="1">
    <location>
        <begin position="324"/>
        <end position="379"/>
    </location>
</feature>
<dbReference type="PANTHER" id="PTHR47219:SF9">
    <property type="entry name" value="GTPASE ACTIVATING PROTEIN AND CENTROSOME-ASSOCIATED, ISOFORM B"/>
    <property type="match status" value="1"/>
</dbReference>
<dbReference type="PROSITE" id="PS50086">
    <property type="entry name" value="TBC_RABGAP"/>
    <property type="match status" value="1"/>
</dbReference>
<accession>A0A6A6GRF8</accession>
<evidence type="ECO:0000256" key="1">
    <source>
        <dbReference type="SAM" id="MobiDB-lite"/>
    </source>
</evidence>
<dbReference type="FunFam" id="1.10.8.270:FF:000023">
    <property type="entry name" value="TBC domain-containing protein C1778.09"/>
    <property type="match status" value="1"/>
</dbReference>
<evidence type="ECO:0000313" key="4">
    <source>
        <dbReference type="Proteomes" id="UP000799538"/>
    </source>
</evidence>
<feature type="region of interest" description="Disordered" evidence="1">
    <location>
        <begin position="214"/>
        <end position="272"/>
    </location>
</feature>
<feature type="compositionally biased region" description="Basic and acidic residues" evidence="1">
    <location>
        <begin position="214"/>
        <end position="241"/>
    </location>
</feature>
<feature type="compositionally biased region" description="Polar residues" evidence="1">
    <location>
        <begin position="329"/>
        <end position="347"/>
    </location>
</feature>
<evidence type="ECO:0000313" key="3">
    <source>
        <dbReference type="EMBL" id="KAF2227933.1"/>
    </source>
</evidence>
<sequence>MDVETISTRKTDSADRPPTPYDFNLLKSLRTQAAVQTPTPTTPPSSKHSTLPAKPTTPETSPSLLAGSPDSHASDKRDSAIERSHSTARFEDYAGARNSGVVAPAVPPAELPRQPSRGTLSSLRKSPSLRRLSGSPAQNRLRKKSVPDEVRQALEEREREETPPVPQHVRIRSFHGISMEIPKGELEGLSGMGNLEFSNRGSVLLGGKREGLLTGEAEKKEESSTELPEIRVPEQEQKSEVQQDAPQESVPKVSAVQEEIPQSPKRLQAGRRQPSIHMLQAAIEGGRVLSAEEISYSIRLRSMYDHGDENAADWTTSPIVENTIRPITPESTMTERATTPEPDSTSLAIPKHRKTSSKTRIRPSNGSRLPSIPRTSTEVAGGIEDFEDISARDVDRYGFIVPSVTLSRTSTSSNRPSTARPSTSSTAAPRSSMQRVSTSIRIVADTPRRKRTLRRGPSVATKRSSRSVPPKPGAGKDARSLRTQNSVRSFRSTSSSLFEVKGRYGRLMDQASDMLTLPPGLESIAEAEDGGRTDEKLRRREWSREEKWRRMAKRRPGAEGKGGGMAFTFDVHDPRLVGRVWKGIPDRWRATAWHAFLAESQRRRDVGETDEELIDEFHRLQGENCADDVQIDVDVPRSIGMHVMFRKRYRGGQRLLFRVLHGIALKFPETGYVQGMASLATTLLCYFDEEMAFVMMVRLWELRGLKKLFAHGFGGLMEALGEFEGGWLRGEVKAKLEELGIGGTAYGTRWYLTLFNMSIPFPAQLRVWDVFMLLGDGEGKVVKEGEEGFDGAELDVLHAASAALIDATRDILLDSDFENAMKVLTSWIPIKDEDLLMRVAKAEWKAKKRRDKQG</sequence>
<gene>
    <name evidence="3" type="ORF">BDZ85DRAFT_255133</name>
</gene>
<reference evidence="4" key="1">
    <citation type="journal article" date="2020" name="Stud. Mycol.">
        <title>101 Dothideomycetes genomes: A test case for predicting lifestyles and emergence of pathogens.</title>
        <authorList>
            <person name="Haridas S."/>
            <person name="Albert R."/>
            <person name="Binder M."/>
            <person name="Bloem J."/>
            <person name="LaButti K."/>
            <person name="Salamov A."/>
            <person name="Andreopoulos B."/>
            <person name="Baker S."/>
            <person name="Barry K."/>
            <person name="Bills G."/>
            <person name="Bluhm B."/>
            <person name="Cannon C."/>
            <person name="Castanera R."/>
            <person name="Culley D."/>
            <person name="Daum C."/>
            <person name="Ezra D."/>
            <person name="Gonzalez J."/>
            <person name="Henrissat B."/>
            <person name="Kuo A."/>
            <person name="Liang C."/>
            <person name="Lipzen A."/>
            <person name="Lutzoni F."/>
            <person name="Magnuson J."/>
            <person name="Mondo S."/>
            <person name="Nolan M."/>
            <person name="Ohm R."/>
            <person name="Pangilinan J."/>
            <person name="Park H.-J."/>
            <person name="Ramirez L."/>
            <person name="Alfaro M."/>
            <person name="Sun H."/>
            <person name="Tritt A."/>
            <person name="Yoshinaga Y."/>
            <person name="Zwiers L.-H."/>
            <person name="Turgeon B."/>
            <person name="Goodwin S."/>
            <person name="Spatafora J."/>
            <person name="Crous P."/>
            <person name="Grigoriev I."/>
        </authorList>
    </citation>
    <scope>NUCLEOTIDE SEQUENCE [LARGE SCALE GENOMIC DNA]</scope>
    <source>
        <strain evidence="4">CECT 20119</strain>
    </source>
</reference>
<feature type="domain" description="Rab-GAP TBC" evidence="2">
    <location>
        <begin position="583"/>
        <end position="775"/>
    </location>
</feature>
<feature type="region of interest" description="Disordered" evidence="1">
    <location>
        <begin position="407"/>
        <end position="488"/>
    </location>
</feature>
<dbReference type="FunFam" id="1.10.472.80:FF:000055">
    <property type="entry name" value="TBC domain-containing protein C1778.09"/>
    <property type="match status" value="1"/>
</dbReference>
<dbReference type="SMART" id="SM00164">
    <property type="entry name" value="TBC"/>
    <property type="match status" value="1"/>
</dbReference>
<dbReference type="AlphaFoldDB" id="A0A6A6GRF8"/>
<feature type="compositionally biased region" description="Polar residues" evidence="1">
    <location>
        <begin position="362"/>
        <end position="378"/>
    </location>
</feature>
<feature type="compositionally biased region" description="Low complexity" evidence="1">
    <location>
        <begin position="120"/>
        <end position="135"/>
    </location>
</feature>
<protein>
    <submittedName>
        <fullName evidence="3">Rab-GTPase-TBC domain-containing protein</fullName>
    </submittedName>
</protein>
<organism evidence="3 4">
    <name type="scientific">Elsinoe ampelina</name>
    <dbReference type="NCBI Taxonomy" id="302913"/>
    <lineage>
        <taxon>Eukaryota</taxon>
        <taxon>Fungi</taxon>
        <taxon>Dikarya</taxon>
        <taxon>Ascomycota</taxon>
        <taxon>Pezizomycotina</taxon>
        <taxon>Dothideomycetes</taxon>
        <taxon>Dothideomycetidae</taxon>
        <taxon>Myriangiales</taxon>
        <taxon>Elsinoaceae</taxon>
        <taxon>Elsinoe</taxon>
    </lineage>
</organism>
<dbReference type="InterPro" id="IPR035969">
    <property type="entry name" value="Rab-GAP_TBC_sf"/>
</dbReference>
<feature type="compositionally biased region" description="Basic residues" evidence="1">
    <location>
        <begin position="350"/>
        <end position="361"/>
    </location>
</feature>
<dbReference type="Gene3D" id="1.10.472.80">
    <property type="entry name" value="Ypt/Rab-GAP domain of gyp1p, domain 3"/>
    <property type="match status" value="1"/>
</dbReference>